<dbReference type="AlphaFoldDB" id="A0A6A5UEZ3"/>
<evidence type="ECO:0000256" key="2">
    <source>
        <dbReference type="ARBA" id="ARBA00022692"/>
    </source>
</evidence>
<dbReference type="Proteomes" id="UP000800035">
    <property type="component" value="Unassembled WGS sequence"/>
</dbReference>
<keyword evidence="9" id="KW-1185">Reference proteome</keyword>
<evidence type="ECO:0000256" key="6">
    <source>
        <dbReference type="SAM" id="Phobius"/>
    </source>
</evidence>
<dbReference type="InterPro" id="IPR049326">
    <property type="entry name" value="Rhodopsin_dom_fungi"/>
</dbReference>
<keyword evidence="4 6" id="KW-0472">Membrane</keyword>
<feature type="transmembrane region" description="Helical" evidence="6">
    <location>
        <begin position="146"/>
        <end position="167"/>
    </location>
</feature>
<evidence type="ECO:0000256" key="4">
    <source>
        <dbReference type="ARBA" id="ARBA00023136"/>
    </source>
</evidence>
<dbReference type="Pfam" id="PF20684">
    <property type="entry name" value="Fung_rhodopsin"/>
    <property type="match status" value="1"/>
</dbReference>
<dbReference type="OrthoDB" id="4525788at2759"/>
<comment type="similarity">
    <text evidence="5">Belongs to the SAT4 family.</text>
</comment>
<keyword evidence="3 6" id="KW-1133">Transmembrane helix</keyword>
<sequence length="410" mass="45775">MAGDFPNLDPTSISHWPKPNNVDPETRSWFLAFSVCLMVLTTIVFLLRISAQAKTRNAGLGLDDGLMFCAWVFAVLLTVACFIGTLEYGFDRHLWDVDSALYSRAALVQWLSEGAFVLSTTLTKISVLCFYRRLDPPCTTAFRRAIYVFIALTGCYSIACILAQILLCHPTSAYWTIAKSHLQPEKKCASQRLYYAMQGVLDTTSTAYTIAILYFGLRDVPMILSHRSTLKVIFICSFSVVVAAIARTVFLACLVNSVVGDATWNGFNVFVSAQLECQLAIIFASLPYLHSYISHGHSVRNVFYNNNSNRNDSVMSKISSSLSSPFKRLSFARSISPRNLQISPPRPQTQIEIPEWNGPIHSPRHQISPSSPVDEITYEQYVRGNFGPPAPPKDLGLLFDEHKREHGVLV</sequence>
<proteinExistence type="inferred from homology"/>
<organism evidence="8 9">
    <name type="scientific">Byssothecium circinans</name>
    <dbReference type="NCBI Taxonomy" id="147558"/>
    <lineage>
        <taxon>Eukaryota</taxon>
        <taxon>Fungi</taxon>
        <taxon>Dikarya</taxon>
        <taxon>Ascomycota</taxon>
        <taxon>Pezizomycotina</taxon>
        <taxon>Dothideomycetes</taxon>
        <taxon>Pleosporomycetidae</taxon>
        <taxon>Pleosporales</taxon>
        <taxon>Massarineae</taxon>
        <taxon>Massarinaceae</taxon>
        <taxon>Byssothecium</taxon>
    </lineage>
</organism>
<feature type="transmembrane region" description="Helical" evidence="6">
    <location>
        <begin position="229"/>
        <end position="250"/>
    </location>
</feature>
<reference evidence="8" key="1">
    <citation type="journal article" date="2020" name="Stud. Mycol.">
        <title>101 Dothideomycetes genomes: a test case for predicting lifestyles and emergence of pathogens.</title>
        <authorList>
            <person name="Haridas S."/>
            <person name="Albert R."/>
            <person name="Binder M."/>
            <person name="Bloem J."/>
            <person name="Labutti K."/>
            <person name="Salamov A."/>
            <person name="Andreopoulos B."/>
            <person name="Baker S."/>
            <person name="Barry K."/>
            <person name="Bills G."/>
            <person name="Bluhm B."/>
            <person name="Cannon C."/>
            <person name="Castanera R."/>
            <person name="Culley D."/>
            <person name="Daum C."/>
            <person name="Ezra D."/>
            <person name="Gonzalez J."/>
            <person name="Henrissat B."/>
            <person name="Kuo A."/>
            <person name="Liang C."/>
            <person name="Lipzen A."/>
            <person name="Lutzoni F."/>
            <person name="Magnuson J."/>
            <person name="Mondo S."/>
            <person name="Nolan M."/>
            <person name="Ohm R."/>
            <person name="Pangilinan J."/>
            <person name="Park H.-J."/>
            <person name="Ramirez L."/>
            <person name="Alfaro M."/>
            <person name="Sun H."/>
            <person name="Tritt A."/>
            <person name="Yoshinaga Y."/>
            <person name="Zwiers L.-H."/>
            <person name="Turgeon B."/>
            <person name="Goodwin S."/>
            <person name="Spatafora J."/>
            <person name="Crous P."/>
            <person name="Grigoriev I."/>
        </authorList>
    </citation>
    <scope>NUCLEOTIDE SEQUENCE</scope>
    <source>
        <strain evidence="8">CBS 675.92</strain>
    </source>
</reference>
<dbReference type="PANTHER" id="PTHR33048:SF129">
    <property type="entry name" value="INTEGRAL MEMBRANE PROTEIN-RELATED"/>
    <property type="match status" value="1"/>
</dbReference>
<feature type="transmembrane region" description="Helical" evidence="6">
    <location>
        <begin position="29"/>
        <end position="47"/>
    </location>
</feature>
<comment type="subcellular location">
    <subcellularLocation>
        <location evidence="1">Membrane</location>
        <topology evidence="1">Multi-pass membrane protein</topology>
    </subcellularLocation>
</comment>
<feature type="transmembrane region" description="Helical" evidence="6">
    <location>
        <begin position="193"/>
        <end position="217"/>
    </location>
</feature>
<evidence type="ECO:0000313" key="8">
    <source>
        <dbReference type="EMBL" id="KAF1963328.1"/>
    </source>
</evidence>
<protein>
    <recommendedName>
        <fullName evidence="7">Rhodopsin domain-containing protein</fullName>
    </recommendedName>
</protein>
<evidence type="ECO:0000259" key="7">
    <source>
        <dbReference type="Pfam" id="PF20684"/>
    </source>
</evidence>
<dbReference type="PANTHER" id="PTHR33048">
    <property type="entry name" value="PTH11-LIKE INTEGRAL MEMBRANE PROTEIN (AFU_ORTHOLOGUE AFUA_5G11245)"/>
    <property type="match status" value="1"/>
</dbReference>
<gene>
    <name evidence="8" type="ORF">CC80DRAFT_587760</name>
</gene>
<dbReference type="GO" id="GO:0016020">
    <property type="term" value="C:membrane"/>
    <property type="evidence" value="ECO:0007669"/>
    <property type="project" value="UniProtKB-SubCell"/>
</dbReference>
<feature type="domain" description="Rhodopsin" evidence="7">
    <location>
        <begin position="47"/>
        <end position="294"/>
    </location>
</feature>
<evidence type="ECO:0000313" key="9">
    <source>
        <dbReference type="Proteomes" id="UP000800035"/>
    </source>
</evidence>
<evidence type="ECO:0000256" key="3">
    <source>
        <dbReference type="ARBA" id="ARBA00022989"/>
    </source>
</evidence>
<accession>A0A6A5UEZ3</accession>
<feature type="transmembrane region" description="Helical" evidence="6">
    <location>
        <begin position="68"/>
        <end position="90"/>
    </location>
</feature>
<feature type="transmembrane region" description="Helical" evidence="6">
    <location>
        <begin position="110"/>
        <end position="134"/>
    </location>
</feature>
<evidence type="ECO:0000256" key="1">
    <source>
        <dbReference type="ARBA" id="ARBA00004141"/>
    </source>
</evidence>
<evidence type="ECO:0000256" key="5">
    <source>
        <dbReference type="ARBA" id="ARBA00038359"/>
    </source>
</evidence>
<keyword evidence="2 6" id="KW-0812">Transmembrane</keyword>
<dbReference type="EMBL" id="ML976977">
    <property type="protein sequence ID" value="KAF1963328.1"/>
    <property type="molecule type" value="Genomic_DNA"/>
</dbReference>
<name>A0A6A5UEZ3_9PLEO</name>
<dbReference type="InterPro" id="IPR052337">
    <property type="entry name" value="SAT4-like"/>
</dbReference>